<comment type="similarity">
    <text evidence="1 9 10">Belongs to the peptidase A8 family.</text>
</comment>
<dbReference type="EMBL" id="FMYF01000001">
    <property type="protein sequence ID" value="SDB80171.1"/>
    <property type="molecule type" value="Genomic_DNA"/>
</dbReference>
<evidence type="ECO:0000256" key="3">
    <source>
        <dbReference type="ARBA" id="ARBA00022670"/>
    </source>
</evidence>
<evidence type="ECO:0000256" key="10">
    <source>
        <dbReference type="RuleBase" id="RU004181"/>
    </source>
</evidence>
<dbReference type="NCBIfam" id="TIGR00077">
    <property type="entry name" value="lspA"/>
    <property type="match status" value="1"/>
</dbReference>
<comment type="function">
    <text evidence="9">This protein specifically catalyzes the removal of signal peptides from prolipoproteins.</text>
</comment>
<feature type="active site" evidence="9">
    <location>
        <position position="146"/>
    </location>
</feature>
<dbReference type="PRINTS" id="PR00781">
    <property type="entry name" value="LIPOSIGPTASE"/>
</dbReference>
<keyword evidence="3 9" id="KW-0645">Protease</keyword>
<keyword evidence="2 9" id="KW-1003">Cell membrane</keyword>
<feature type="active site" evidence="9">
    <location>
        <position position="132"/>
    </location>
</feature>
<dbReference type="Pfam" id="PF01252">
    <property type="entry name" value="Peptidase_A8"/>
    <property type="match status" value="1"/>
</dbReference>
<comment type="caution">
    <text evidence="9">Lacks conserved residue(s) required for the propagation of feature annotation.</text>
</comment>
<dbReference type="RefSeq" id="WP_092605872.1">
    <property type="nucleotide sequence ID" value="NZ_FMYF01000001.1"/>
</dbReference>
<evidence type="ECO:0000256" key="2">
    <source>
        <dbReference type="ARBA" id="ARBA00022475"/>
    </source>
</evidence>
<feature type="region of interest" description="Disordered" evidence="11">
    <location>
        <begin position="167"/>
        <end position="187"/>
    </location>
</feature>
<keyword evidence="7 9" id="KW-1133">Transmembrane helix</keyword>
<dbReference type="GO" id="GO:0005886">
    <property type="term" value="C:plasma membrane"/>
    <property type="evidence" value="ECO:0007669"/>
    <property type="project" value="UniProtKB-SubCell"/>
</dbReference>
<feature type="compositionally biased region" description="Basic and acidic residues" evidence="11">
    <location>
        <begin position="172"/>
        <end position="187"/>
    </location>
</feature>
<dbReference type="STRING" id="1577474.GA0111570_101446"/>
<name>A0A1G6GDU3_9ACTN</name>
<comment type="subcellular location">
    <subcellularLocation>
        <location evidence="9">Cell membrane</location>
        <topology evidence="9">Multi-pass membrane protein</topology>
    </subcellularLocation>
</comment>
<dbReference type="HAMAP" id="MF_00161">
    <property type="entry name" value="LspA"/>
    <property type="match status" value="1"/>
</dbReference>
<reference evidence="12 13" key="1">
    <citation type="submission" date="2016-06" db="EMBL/GenBank/DDBJ databases">
        <authorList>
            <person name="Olsen C.W."/>
            <person name="Carey S."/>
            <person name="Hinshaw L."/>
            <person name="Karasin A.I."/>
        </authorList>
    </citation>
    <scope>NUCLEOTIDE SEQUENCE [LARGE SCALE GENOMIC DNA]</scope>
    <source>
        <strain evidence="12 13">LZ-22</strain>
    </source>
</reference>
<keyword evidence="8 9" id="KW-0472">Membrane</keyword>
<evidence type="ECO:0000313" key="13">
    <source>
        <dbReference type="Proteomes" id="UP000199086"/>
    </source>
</evidence>
<dbReference type="GO" id="GO:0004190">
    <property type="term" value="F:aspartic-type endopeptidase activity"/>
    <property type="evidence" value="ECO:0007669"/>
    <property type="project" value="UniProtKB-UniRule"/>
</dbReference>
<organism evidence="12 13">
    <name type="scientific">Raineyella antarctica</name>
    <dbReference type="NCBI Taxonomy" id="1577474"/>
    <lineage>
        <taxon>Bacteria</taxon>
        <taxon>Bacillati</taxon>
        <taxon>Actinomycetota</taxon>
        <taxon>Actinomycetes</taxon>
        <taxon>Propionibacteriales</taxon>
        <taxon>Propionibacteriaceae</taxon>
        <taxon>Raineyella</taxon>
    </lineage>
</organism>
<dbReference type="AlphaFoldDB" id="A0A1G6GDU3"/>
<evidence type="ECO:0000256" key="9">
    <source>
        <dbReference type="HAMAP-Rule" id="MF_00161"/>
    </source>
</evidence>
<dbReference type="PANTHER" id="PTHR33695">
    <property type="entry name" value="LIPOPROTEIN SIGNAL PEPTIDASE"/>
    <property type="match status" value="1"/>
</dbReference>
<sequence>MPRSARTGVVSPGLARAVMVGVAVVGISADQATKQWAIAALAPADPVPLLGRFLQLYLIRNPGAAFSLGEGFTIVFTLLAAVVLAGLLLFALPRVRHWVWALAFGLVTAGVAGNLIDRVGRPPAPFHGHVVDFLMLPHWPVFNIADSMLTSAAVLVVALSFLGSRGPGGRPYQKDDESASLDEEAKA</sequence>
<keyword evidence="5 9" id="KW-0064">Aspartyl protease</keyword>
<feature type="transmembrane region" description="Helical" evidence="9">
    <location>
        <begin position="141"/>
        <end position="162"/>
    </location>
</feature>
<proteinExistence type="inferred from homology"/>
<comment type="catalytic activity">
    <reaction evidence="9">
        <text>Release of signal peptides from bacterial membrane prolipoproteins. Hydrolyzes -Xaa-Yaa-Zaa-|-(S,diacylglyceryl)Cys-, in which Xaa is hydrophobic (preferably Leu), and Yaa (Ala or Ser) and Zaa (Gly or Ala) have small, neutral side chains.</text>
        <dbReference type="EC" id="3.4.23.36"/>
    </reaction>
</comment>
<evidence type="ECO:0000256" key="7">
    <source>
        <dbReference type="ARBA" id="ARBA00022989"/>
    </source>
</evidence>
<comment type="pathway">
    <text evidence="9">Protein modification; lipoprotein biosynthesis (signal peptide cleavage).</text>
</comment>
<keyword evidence="6 9" id="KW-0378">Hydrolase</keyword>
<evidence type="ECO:0000256" key="1">
    <source>
        <dbReference type="ARBA" id="ARBA00006139"/>
    </source>
</evidence>
<evidence type="ECO:0000313" key="12">
    <source>
        <dbReference type="EMBL" id="SDB80171.1"/>
    </source>
</evidence>
<dbReference type="OrthoDB" id="4308908at2"/>
<evidence type="ECO:0000256" key="8">
    <source>
        <dbReference type="ARBA" id="ARBA00023136"/>
    </source>
</evidence>
<dbReference type="GO" id="GO:0006508">
    <property type="term" value="P:proteolysis"/>
    <property type="evidence" value="ECO:0007669"/>
    <property type="project" value="UniProtKB-KW"/>
</dbReference>
<accession>A0A1G6GDU3</accession>
<gene>
    <name evidence="9" type="primary">lspA</name>
    <name evidence="12" type="ORF">GA0111570_101446</name>
</gene>
<dbReference type="EC" id="3.4.23.36" evidence="9"/>
<evidence type="ECO:0000256" key="4">
    <source>
        <dbReference type="ARBA" id="ARBA00022692"/>
    </source>
</evidence>
<evidence type="ECO:0000256" key="11">
    <source>
        <dbReference type="SAM" id="MobiDB-lite"/>
    </source>
</evidence>
<evidence type="ECO:0000256" key="5">
    <source>
        <dbReference type="ARBA" id="ARBA00022750"/>
    </source>
</evidence>
<feature type="transmembrane region" description="Helical" evidence="9">
    <location>
        <begin position="98"/>
        <end position="116"/>
    </location>
</feature>
<dbReference type="PANTHER" id="PTHR33695:SF1">
    <property type="entry name" value="LIPOPROTEIN SIGNAL PEPTIDASE"/>
    <property type="match status" value="1"/>
</dbReference>
<dbReference type="InterPro" id="IPR001872">
    <property type="entry name" value="Peptidase_A8"/>
</dbReference>
<feature type="transmembrane region" description="Helical" evidence="9">
    <location>
        <begin position="71"/>
        <end position="91"/>
    </location>
</feature>
<dbReference type="UniPathway" id="UPA00665"/>
<dbReference type="Proteomes" id="UP000199086">
    <property type="component" value="Unassembled WGS sequence"/>
</dbReference>
<keyword evidence="4 9" id="KW-0812">Transmembrane</keyword>
<keyword evidence="13" id="KW-1185">Reference proteome</keyword>
<protein>
    <recommendedName>
        <fullName evidence="9">Lipoprotein signal peptidase</fullName>
        <ecNumber evidence="9">3.4.23.36</ecNumber>
    </recommendedName>
    <alternativeName>
        <fullName evidence="9">Prolipoprotein signal peptidase</fullName>
    </alternativeName>
    <alternativeName>
        <fullName evidence="9">Signal peptidase II</fullName>
        <shortName evidence="9">SPase II</shortName>
    </alternativeName>
</protein>
<evidence type="ECO:0000256" key="6">
    <source>
        <dbReference type="ARBA" id="ARBA00022801"/>
    </source>
</evidence>